<keyword evidence="2 5" id="KW-0812">Transmembrane</keyword>
<dbReference type="PANTHER" id="PTHR28165:SF1">
    <property type="entry name" value="NON-CLASSICAL EXPORT PROTEIN 2-RELATED"/>
    <property type="match status" value="1"/>
</dbReference>
<keyword evidence="3 5" id="KW-1133">Transmembrane helix</keyword>
<evidence type="ECO:0000256" key="1">
    <source>
        <dbReference type="ARBA" id="ARBA00004141"/>
    </source>
</evidence>
<reference evidence="7" key="1">
    <citation type="journal article" date="2020" name="Stud. Mycol.">
        <title>101 Dothideomycetes genomes: a test case for predicting lifestyles and emergence of pathogens.</title>
        <authorList>
            <person name="Haridas S."/>
            <person name="Albert R."/>
            <person name="Binder M."/>
            <person name="Bloem J."/>
            <person name="Labutti K."/>
            <person name="Salamov A."/>
            <person name="Andreopoulos B."/>
            <person name="Baker S."/>
            <person name="Barry K."/>
            <person name="Bills G."/>
            <person name="Bluhm B."/>
            <person name="Cannon C."/>
            <person name="Castanera R."/>
            <person name="Culley D."/>
            <person name="Daum C."/>
            <person name="Ezra D."/>
            <person name="Gonzalez J."/>
            <person name="Henrissat B."/>
            <person name="Kuo A."/>
            <person name="Liang C."/>
            <person name="Lipzen A."/>
            <person name="Lutzoni F."/>
            <person name="Magnuson J."/>
            <person name="Mondo S."/>
            <person name="Nolan M."/>
            <person name="Ohm R."/>
            <person name="Pangilinan J."/>
            <person name="Park H.-J."/>
            <person name="Ramirez L."/>
            <person name="Alfaro M."/>
            <person name="Sun H."/>
            <person name="Tritt A."/>
            <person name="Yoshinaga Y."/>
            <person name="Zwiers L.-H."/>
            <person name="Turgeon B."/>
            <person name="Goodwin S."/>
            <person name="Spatafora J."/>
            <person name="Crous P."/>
            <person name="Grigoriev I."/>
        </authorList>
    </citation>
    <scope>NUCLEOTIDE SEQUENCE</scope>
    <source>
        <strain evidence="7">CBS 260.36</strain>
    </source>
</reference>
<feature type="transmembrane region" description="Helical" evidence="5">
    <location>
        <begin position="23"/>
        <end position="41"/>
    </location>
</feature>
<keyword evidence="8" id="KW-1185">Reference proteome</keyword>
<protein>
    <recommendedName>
        <fullName evidence="6">MARVEL domain-containing protein</fullName>
    </recommendedName>
</protein>
<gene>
    <name evidence="7" type="ORF">K461DRAFT_280214</name>
</gene>
<dbReference type="InterPro" id="IPR052649">
    <property type="entry name" value="NCE102-like"/>
</dbReference>
<dbReference type="PANTHER" id="PTHR28165">
    <property type="entry name" value="NON-CLASSICAL EXPORT PROTEIN 2-RELATED"/>
    <property type="match status" value="1"/>
</dbReference>
<feature type="transmembrane region" description="Helical" evidence="5">
    <location>
        <begin position="109"/>
        <end position="127"/>
    </location>
</feature>
<dbReference type="InterPro" id="IPR008253">
    <property type="entry name" value="Marvel"/>
</dbReference>
<feature type="domain" description="MARVEL" evidence="6">
    <location>
        <begin position="1"/>
        <end position="124"/>
    </location>
</feature>
<dbReference type="Proteomes" id="UP000799439">
    <property type="component" value="Unassembled WGS sequence"/>
</dbReference>
<dbReference type="Pfam" id="PF01284">
    <property type="entry name" value="MARVEL"/>
    <property type="match status" value="1"/>
</dbReference>
<feature type="transmembrane region" description="Helical" evidence="5">
    <location>
        <begin position="53"/>
        <end position="74"/>
    </location>
</feature>
<comment type="subcellular location">
    <subcellularLocation>
        <location evidence="1">Membrane</location>
        <topology evidence="1">Multi-pass membrane protein</topology>
    </subcellularLocation>
</comment>
<dbReference type="AlphaFoldDB" id="A0A9P4MIU7"/>
<sequence>MALIGNMIHDATRGNPAIVNYDMFVAVFSMLSLLYLIPATLRDSFRVHPMLMVGLDVLNTLFFFCGAVATAAYLGAHSCGNNGYTESNFITNGANNRGKRCHEAQASTAFLFFGFAAFAVSAVLSALEGRSSGGLRGGVGGIRRGGPSMSQV</sequence>
<name>A0A9P4MIU7_9PEZI</name>
<evidence type="ECO:0000256" key="3">
    <source>
        <dbReference type="ARBA" id="ARBA00022989"/>
    </source>
</evidence>
<evidence type="ECO:0000256" key="5">
    <source>
        <dbReference type="SAM" id="Phobius"/>
    </source>
</evidence>
<dbReference type="EMBL" id="ML996088">
    <property type="protein sequence ID" value="KAF2151424.1"/>
    <property type="molecule type" value="Genomic_DNA"/>
</dbReference>
<evidence type="ECO:0000256" key="2">
    <source>
        <dbReference type="ARBA" id="ARBA00022692"/>
    </source>
</evidence>
<proteinExistence type="predicted"/>
<keyword evidence="4 5" id="KW-0472">Membrane</keyword>
<dbReference type="GO" id="GO:0072659">
    <property type="term" value="P:protein localization to plasma membrane"/>
    <property type="evidence" value="ECO:0007669"/>
    <property type="project" value="TreeGrafter"/>
</dbReference>
<dbReference type="GO" id="GO:0070941">
    <property type="term" value="P:eisosome assembly"/>
    <property type="evidence" value="ECO:0007669"/>
    <property type="project" value="TreeGrafter"/>
</dbReference>
<evidence type="ECO:0000313" key="7">
    <source>
        <dbReference type="EMBL" id="KAF2151424.1"/>
    </source>
</evidence>
<accession>A0A9P4MIU7</accession>
<evidence type="ECO:0000313" key="8">
    <source>
        <dbReference type="Proteomes" id="UP000799439"/>
    </source>
</evidence>
<organism evidence="7 8">
    <name type="scientific">Myriangium duriaei CBS 260.36</name>
    <dbReference type="NCBI Taxonomy" id="1168546"/>
    <lineage>
        <taxon>Eukaryota</taxon>
        <taxon>Fungi</taxon>
        <taxon>Dikarya</taxon>
        <taxon>Ascomycota</taxon>
        <taxon>Pezizomycotina</taxon>
        <taxon>Dothideomycetes</taxon>
        <taxon>Dothideomycetidae</taxon>
        <taxon>Myriangiales</taxon>
        <taxon>Myriangiaceae</taxon>
        <taxon>Myriangium</taxon>
    </lineage>
</organism>
<evidence type="ECO:0000259" key="6">
    <source>
        <dbReference type="Pfam" id="PF01284"/>
    </source>
</evidence>
<dbReference type="GO" id="GO:0032126">
    <property type="term" value="C:eisosome"/>
    <property type="evidence" value="ECO:0007669"/>
    <property type="project" value="TreeGrafter"/>
</dbReference>
<evidence type="ECO:0000256" key="4">
    <source>
        <dbReference type="ARBA" id="ARBA00023136"/>
    </source>
</evidence>
<comment type="caution">
    <text evidence="7">The sequence shown here is derived from an EMBL/GenBank/DDBJ whole genome shotgun (WGS) entry which is preliminary data.</text>
</comment>
<dbReference type="GO" id="GO:0005886">
    <property type="term" value="C:plasma membrane"/>
    <property type="evidence" value="ECO:0007669"/>
    <property type="project" value="TreeGrafter"/>
</dbReference>
<dbReference type="OrthoDB" id="5423111at2759"/>